<keyword evidence="2" id="KW-1185">Reference proteome</keyword>
<dbReference type="Proteomes" id="UP000199008">
    <property type="component" value="Unassembled WGS sequence"/>
</dbReference>
<accession>A0A1G9B9E4</accession>
<evidence type="ECO:0000313" key="1">
    <source>
        <dbReference type="EMBL" id="SDK36182.1"/>
    </source>
</evidence>
<protein>
    <submittedName>
        <fullName evidence="1">Uncharacterized protein</fullName>
    </submittedName>
</protein>
<dbReference type="EMBL" id="FNFY01000002">
    <property type="protein sequence ID" value="SDK36182.1"/>
    <property type="molecule type" value="Genomic_DNA"/>
</dbReference>
<proteinExistence type="predicted"/>
<evidence type="ECO:0000313" key="2">
    <source>
        <dbReference type="Proteomes" id="UP000199008"/>
    </source>
</evidence>
<name>A0A1G9B9E4_9BACL</name>
<reference evidence="2" key="1">
    <citation type="submission" date="2016-10" db="EMBL/GenBank/DDBJ databases">
        <authorList>
            <person name="Varghese N."/>
            <person name="Submissions S."/>
        </authorList>
    </citation>
    <scope>NUCLEOTIDE SEQUENCE [LARGE SCALE GENOMIC DNA]</scope>
    <source>
        <strain evidence="2">CGMCC 1.8895</strain>
    </source>
</reference>
<organism evidence="1 2">
    <name type="scientific">Lacicoccus qingdaonensis</name>
    <dbReference type="NCBI Taxonomy" id="576118"/>
    <lineage>
        <taxon>Bacteria</taxon>
        <taxon>Bacillati</taxon>
        <taxon>Bacillota</taxon>
        <taxon>Bacilli</taxon>
        <taxon>Bacillales</taxon>
        <taxon>Salinicoccaceae</taxon>
        <taxon>Lacicoccus</taxon>
    </lineage>
</organism>
<dbReference type="STRING" id="576118.SAMN05216216_102171"/>
<gene>
    <name evidence="1" type="ORF">SAMN05216216_102171</name>
</gene>
<dbReference type="AlphaFoldDB" id="A0A1G9B9E4"/>
<sequence>MPLFLWKYMMGTIPIVYQFHRLNEWETTAESLIHSIIHENDNNMNIYPQYGNNLNVADFE</sequence>